<sequence length="359" mass="41192">MAHTQETPVARIATLLNGQTLHLPSLEPVLSNWPTLMSPHYAELKKKVAVKIEEWISDEHVRQKAHIIDLPLFSSIWYPHATLDRLETITWYSMWIFLWDDVIEDSAAPSSMITDKVSWIHQQALRYMEYHLGLSSSHQEPVPPTKYCTLFKHAAEPFRKASTLLQRIRFYEELKVYMDGCEVEQEFVRAGELPTLREYWSHRLGTSSVHTYNALGEYMSGGHIPPEMFDRPEMKDLWVGINRHIVTLNDLVSFKKEVAKSSFHSLVPIVMNETGAGLDTVVDSLVDTLRTIGDSMDQAGHSLIALAELNYGVEGRKSLERYVRCFQTSATGNYWWSLFCRRYGVEQYLQSDGSLVVPL</sequence>
<keyword evidence="4" id="KW-0456">Lyase</keyword>
<comment type="similarity">
    <text evidence="2 4">Belongs to the terpene synthase family.</text>
</comment>
<evidence type="ECO:0000256" key="4">
    <source>
        <dbReference type="RuleBase" id="RU366034"/>
    </source>
</evidence>
<dbReference type="SFLD" id="SFLDG01020">
    <property type="entry name" value="Terpene_Cyclase_Like_2"/>
    <property type="match status" value="1"/>
</dbReference>
<evidence type="ECO:0000313" key="6">
    <source>
        <dbReference type="Proteomes" id="UP001174997"/>
    </source>
</evidence>
<dbReference type="GO" id="GO:0046872">
    <property type="term" value="F:metal ion binding"/>
    <property type="evidence" value="ECO:0007669"/>
    <property type="project" value="UniProtKB-KW"/>
</dbReference>
<dbReference type="Proteomes" id="UP001174997">
    <property type="component" value="Unassembled WGS sequence"/>
</dbReference>
<comment type="cofactor">
    <cofactor evidence="1 4">
        <name>Mg(2+)</name>
        <dbReference type="ChEBI" id="CHEBI:18420"/>
    </cofactor>
</comment>
<name>A0AA39ZFS8_9PEZI</name>
<evidence type="ECO:0000313" key="5">
    <source>
        <dbReference type="EMBL" id="KAK0670217.1"/>
    </source>
</evidence>
<dbReference type="EC" id="4.2.3.-" evidence="4"/>
<keyword evidence="3 4" id="KW-0460">Magnesium</keyword>
<proteinExistence type="inferred from homology"/>
<keyword evidence="4" id="KW-0479">Metal-binding</keyword>
<evidence type="ECO:0000256" key="2">
    <source>
        <dbReference type="ARBA" id="ARBA00006333"/>
    </source>
</evidence>
<keyword evidence="6" id="KW-1185">Reference proteome</keyword>
<accession>A0AA39ZFS8</accession>
<dbReference type="AlphaFoldDB" id="A0AA39ZFS8"/>
<dbReference type="PANTHER" id="PTHR35201">
    <property type="entry name" value="TERPENE SYNTHASE"/>
    <property type="match status" value="1"/>
</dbReference>
<dbReference type="SFLD" id="SFLDS00005">
    <property type="entry name" value="Isoprenoid_Synthase_Type_I"/>
    <property type="match status" value="1"/>
</dbReference>
<dbReference type="InterPro" id="IPR034686">
    <property type="entry name" value="Terpene_cyclase-like_2"/>
</dbReference>
<gene>
    <name evidence="5" type="ORF">QBC41DRAFT_318372</name>
</gene>
<evidence type="ECO:0000256" key="1">
    <source>
        <dbReference type="ARBA" id="ARBA00001946"/>
    </source>
</evidence>
<comment type="caution">
    <text evidence="5">The sequence shown here is derived from an EMBL/GenBank/DDBJ whole genome shotgun (WGS) entry which is preliminary data.</text>
</comment>
<reference evidence="5" key="1">
    <citation type="submission" date="2023-06" db="EMBL/GenBank/DDBJ databases">
        <title>Genome-scale phylogeny and comparative genomics of the fungal order Sordariales.</title>
        <authorList>
            <consortium name="Lawrence Berkeley National Laboratory"/>
            <person name="Hensen N."/>
            <person name="Bonometti L."/>
            <person name="Westerberg I."/>
            <person name="Brannstrom I.O."/>
            <person name="Guillou S."/>
            <person name="Cros-Aarteil S."/>
            <person name="Calhoun S."/>
            <person name="Haridas S."/>
            <person name="Kuo A."/>
            <person name="Mondo S."/>
            <person name="Pangilinan J."/>
            <person name="Riley R."/>
            <person name="Labutti K."/>
            <person name="Andreopoulos B."/>
            <person name="Lipzen A."/>
            <person name="Chen C."/>
            <person name="Yanf M."/>
            <person name="Daum C."/>
            <person name="Ng V."/>
            <person name="Clum A."/>
            <person name="Steindorff A."/>
            <person name="Ohm R."/>
            <person name="Martin F."/>
            <person name="Silar P."/>
            <person name="Natvig D."/>
            <person name="Lalanne C."/>
            <person name="Gautier V."/>
            <person name="Ament-Velasquez S.L."/>
            <person name="Kruys A."/>
            <person name="Hutchinson M.I."/>
            <person name="Powell A.J."/>
            <person name="Barry K."/>
            <person name="Miller A.N."/>
            <person name="Grigoriev I.V."/>
            <person name="Debuchy R."/>
            <person name="Gladieux P."/>
            <person name="Thoren M.H."/>
            <person name="Johannesson H."/>
        </authorList>
    </citation>
    <scope>NUCLEOTIDE SEQUENCE</scope>
    <source>
        <strain evidence="5">CBS 307.81</strain>
    </source>
</reference>
<protein>
    <recommendedName>
        <fullName evidence="4">Terpene synthase</fullName>
        <ecNumber evidence="4">4.2.3.-</ecNumber>
    </recommendedName>
</protein>
<dbReference type="SUPFAM" id="SSF48576">
    <property type="entry name" value="Terpenoid synthases"/>
    <property type="match status" value="1"/>
</dbReference>
<dbReference type="Pfam" id="PF19086">
    <property type="entry name" value="Terpene_syn_C_2"/>
    <property type="match status" value="1"/>
</dbReference>
<dbReference type="InterPro" id="IPR008949">
    <property type="entry name" value="Isoprenoid_synthase_dom_sf"/>
</dbReference>
<dbReference type="PANTHER" id="PTHR35201:SF4">
    <property type="entry name" value="BETA-PINACENE SYNTHASE-RELATED"/>
    <property type="match status" value="1"/>
</dbReference>
<dbReference type="GO" id="GO:0010333">
    <property type="term" value="F:terpene synthase activity"/>
    <property type="evidence" value="ECO:0007669"/>
    <property type="project" value="InterPro"/>
</dbReference>
<dbReference type="GO" id="GO:0008299">
    <property type="term" value="P:isoprenoid biosynthetic process"/>
    <property type="evidence" value="ECO:0007669"/>
    <property type="project" value="UniProtKB-ARBA"/>
</dbReference>
<dbReference type="Gene3D" id="1.10.600.10">
    <property type="entry name" value="Farnesyl Diphosphate Synthase"/>
    <property type="match status" value="1"/>
</dbReference>
<dbReference type="EMBL" id="JAULSY010000034">
    <property type="protein sequence ID" value="KAK0670217.1"/>
    <property type="molecule type" value="Genomic_DNA"/>
</dbReference>
<organism evidence="5 6">
    <name type="scientific">Cercophora samala</name>
    <dbReference type="NCBI Taxonomy" id="330535"/>
    <lineage>
        <taxon>Eukaryota</taxon>
        <taxon>Fungi</taxon>
        <taxon>Dikarya</taxon>
        <taxon>Ascomycota</taxon>
        <taxon>Pezizomycotina</taxon>
        <taxon>Sordariomycetes</taxon>
        <taxon>Sordariomycetidae</taxon>
        <taxon>Sordariales</taxon>
        <taxon>Lasiosphaeriaceae</taxon>
        <taxon>Cercophora</taxon>
    </lineage>
</organism>
<evidence type="ECO:0000256" key="3">
    <source>
        <dbReference type="ARBA" id="ARBA00022842"/>
    </source>
</evidence>